<evidence type="ECO:0000313" key="3">
    <source>
        <dbReference type="Proteomes" id="UP001314170"/>
    </source>
</evidence>
<dbReference type="Gene3D" id="1.20.1050.10">
    <property type="match status" value="1"/>
</dbReference>
<name>A0AAV1SGT9_9ROSI</name>
<keyword evidence="3" id="KW-1185">Reference proteome</keyword>
<dbReference type="InterPro" id="IPR010987">
    <property type="entry name" value="Glutathione-S-Trfase_C-like"/>
</dbReference>
<dbReference type="CDD" id="cd03185">
    <property type="entry name" value="GST_C_Tau"/>
    <property type="match status" value="1"/>
</dbReference>
<dbReference type="PANTHER" id="PTHR11260">
    <property type="entry name" value="GLUTATHIONE S-TRANSFERASE, GST, SUPERFAMILY, GST DOMAIN CONTAINING"/>
    <property type="match status" value="1"/>
</dbReference>
<dbReference type="InterPro" id="IPR045074">
    <property type="entry name" value="GST_C_Tau"/>
</dbReference>
<dbReference type="InterPro" id="IPR045073">
    <property type="entry name" value="Omega/Tau-like"/>
</dbReference>
<sequence length="125" mass="14134">MCLEMQSPTFMAFFIAVGEEQEKATKEARKLLKVVEEQGLGDKKFFGGDEIGLVDLAFGWLAGWLGVIEETVGVKVLDADVLPRLHTWTQNFKDHPVIKDNLPDHNEMLAYYKQKLEMFTASKTA</sequence>
<evidence type="ECO:0000259" key="1">
    <source>
        <dbReference type="PROSITE" id="PS50405"/>
    </source>
</evidence>
<dbReference type="Proteomes" id="UP001314170">
    <property type="component" value="Unassembled WGS sequence"/>
</dbReference>
<dbReference type="InterPro" id="IPR036282">
    <property type="entry name" value="Glutathione-S-Trfase_C_sf"/>
</dbReference>
<dbReference type="Pfam" id="PF00043">
    <property type="entry name" value="GST_C"/>
    <property type="match status" value="1"/>
</dbReference>
<dbReference type="GO" id="GO:0006749">
    <property type="term" value="P:glutathione metabolic process"/>
    <property type="evidence" value="ECO:0007669"/>
    <property type="project" value="InterPro"/>
</dbReference>
<dbReference type="PROSITE" id="PS50405">
    <property type="entry name" value="GST_CTER"/>
    <property type="match status" value="1"/>
</dbReference>
<accession>A0AAV1SGT9</accession>
<dbReference type="SUPFAM" id="SSF47616">
    <property type="entry name" value="GST C-terminal domain-like"/>
    <property type="match status" value="1"/>
</dbReference>
<dbReference type="EMBL" id="CAWUPB010001173">
    <property type="protein sequence ID" value="CAK7349478.1"/>
    <property type="molecule type" value="Genomic_DNA"/>
</dbReference>
<dbReference type="GO" id="GO:0005737">
    <property type="term" value="C:cytoplasm"/>
    <property type="evidence" value="ECO:0007669"/>
    <property type="project" value="TreeGrafter"/>
</dbReference>
<dbReference type="InterPro" id="IPR004046">
    <property type="entry name" value="GST_C"/>
</dbReference>
<dbReference type="GO" id="GO:0004364">
    <property type="term" value="F:glutathione transferase activity"/>
    <property type="evidence" value="ECO:0007669"/>
    <property type="project" value="InterPro"/>
</dbReference>
<protein>
    <recommendedName>
        <fullName evidence="1">GST C-terminal domain-containing protein</fullName>
    </recommendedName>
</protein>
<reference evidence="2 3" key="1">
    <citation type="submission" date="2024-01" db="EMBL/GenBank/DDBJ databases">
        <authorList>
            <person name="Waweru B."/>
        </authorList>
    </citation>
    <scope>NUCLEOTIDE SEQUENCE [LARGE SCALE GENOMIC DNA]</scope>
</reference>
<evidence type="ECO:0000313" key="2">
    <source>
        <dbReference type="EMBL" id="CAK7349478.1"/>
    </source>
</evidence>
<proteinExistence type="predicted"/>
<gene>
    <name evidence="2" type="ORF">DCAF_LOCUS22195</name>
</gene>
<dbReference type="AlphaFoldDB" id="A0AAV1SGT9"/>
<comment type="caution">
    <text evidence="2">The sequence shown here is derived from an EMBL/GenBank/DDBJ whole genome shotgun (WGS) entry which is preliminary data.</text>
</comment>
<feature type="domain" description="GST C-terminal" evidence="1">
    <location>
        <begin position="1"/>
        <end position="112"/>
    </location>
</feature>
<dbReference type="PANTHER" id="PTHR11260:SF676">
    <property type="entry name" value="GLUTATHIONE S-TRANSFERASE U8"/>
    <property type="match status" value="1"/>
</dbReference>
<organism evidence="2 3">
    <name type="scientific">Dovyalis caffra</name>
    <dbReference type="NCBI Taxonomy" id="77055"/>
    <lineage>
        <taxon>Eukaryota</taxon>
        <taxon>Viridiplantae</taxon>
        <taxon>Streptophyta</taxon>
        <taxon>Embryophyta</taxon>
        <taxon>Tracheophyta</taxon>
        <taxon>Spermatophyta</taxon>
        <taxon>Magnoliopsida</taxon>
        <taxon>eudicotyledons</taxon>
        <taxon>Gunneridae</taxon>
        <taxon>Pentapetalae</taxon>
        <taxon>rosids</taxon>
        <taxon>fabids</taxon>
        <taxon>Malpighiales</taxon>
        <taxon>Salicaceae</taxon>
        <taxon>Flacourtieae</taxon>
        <taxon>Dovyalis</taxon>
    </lineage>
</organism>